<keyword evidence="3" id="KW-1185">Reference proteome</keyword>
<protein>
    <submittedName>
        <fullName evidence="2">DUF5615 family PIN-like protein</fullName>
    </submittedName>
</protein>
<accession>A0ABV6YJL2</accession>
<gene>
    <name evidence="2" type="ORF">ACFL6M_02780</name>
</gene>
<dbReference type="Proteomes" id="UP001593833">
    <property type="component" value="Unassembled WGS sequence"/>
</dbReference>
<evidence type="ECO:0000259" key="1">
    <source>
        <dbReference type="Pfam" id="PF18480"/>
    </source>
</evidence>
<proteinExistence type="predicted"/>
<name>A0ABV6YJL2_UNCEI</name>
<evidence type="ECO:0000313" key="3">
    <source>
        <dbReference type="Proteomes" id="UP001593833"/>
    </source>
</evidence>
<feature type="domain" description="DUF5615" evidence="1">
    <location>
        <begin position="1"/>
        <end position="108"/>
    </location>
</feature>
<organism evidence="2 3">
    <name type="scientific">Eiseniibacteriota bacterium</name>
    <dbReference type="NCBI Taxonomy" id="2212470"/>
    <lineage>
        <taxon>Bacteria</taxon>
        <taxon>Candidatus Eiseniibacteriota</taxon>
    </lineage>
</organism>
<sequence>MKWVADENIDRQIVEALREDGHEVLSVVETTPTAADEDVLAMASDESALLLTADKDFGELVYRQGRASAGVVLIRLAGIPSRQKASIVTDAARRHGDELMGSFTVITPKAIRIRMG</sequence>
<dbReference type="Pfam" id="PF18480">
    <property type="entry name" value="DUF5615"/>
    <property type="match status" value="1"/>
</dbReference>
<comment type="caution">
    <text evidence="2">The sequence shown here is derived from an EMBL/GenBank/DDBJ whole genome shotgun (WGS) entry which is preliminary data.</text>
</comment>
<dbReference type="InterPro" id="IPR041049">
    <property type="entry name" value="DUF5615"/>
</dbReference>
<reference evidence="2 3" key="1">
    <citation type="submission" date="2024-09" db="EMBL/GenBank/DDBJ databases">
        <authorList>
            <person name="D'Angelo T."/>
        </authorList>
    </citation>
    <scope>NUCLEOTIDE SEQUENCE [LARGE SCALE GENOMIC DNA]</scope>
    <source>
        <strain evidence="2">SAG AM-320-E07</strain>
    </source>
</reference>
<dbReference type="EMBL" id="JBHPKH010000019">
    <property type="protein sequence ID" value="MFC1572503.1"/>
    <property type="molecule type" value="Genomic_DNA"/>
</dbReference>
<evidence type="ECO:0000313" key="2">
    <source>
        <dbReference type="EMBL" id="MFC1572503.1"/>
    </source>
</evidence>